<comment type="caution">
    <text evidence="2">The sequence shown here is derived from an EMBL/GenBank/DDBJ whole genome shotgun (WGS) entry which is preliminary data.</text>
</comment>
<evidence type="ECO:0000313" key="3">
    <source>
        <dbReference type="Proteomes" id="UP001316803"/>
    </source>
</evidence>
<sequence>MCRRNKILEDKRRMEDEIETARGIQGVNVFYMSDISEDEDTGAAPSGDSNDQHDRPDRAVTPPSPTISNFSVDIHAEGSNEDSQIGAAYEKLPYQNNTVTATAPELTMNENKPATQQLHNGAAYQGELNVNQVQEQRSENIPSEVPTLQLSRAMGSDSAHDIQPSQAEAGSRLPAVALPSSVNKPLGLAQQTSRMLPPNGFAIQQNPVATTSQPLPPPAPITPSIRFQFFPRGKKNICHSAPIDELTNIITLCVRAR</sequence>
<proteinExistence type="predicted"/>
<keyword evidence="3" id="KW-1185">Reference proteome</keyword>
<dbReference type="AlphaFoldDB" id="A0AAN8EBZ7"/>
<organism evidence="2 3">
    <name type="scientific">Knufia fluminis</name>
    <dbReference type="NCBI Taxonomy" id="191047"/>
    <lineage>
        <taxon>Eukaryota</taxon>
        <taxon>Fungi</taxon>
        <taxon>Dikarya</taxon>
        <taxon>Ascomycota</taxon>
        <taxon>Pezizomycotina</taxon>
        <taxon>Eurotiomycetes</taxon>
        <taxon>Chaetothyriomycetidae</taxon>
        <taxon>Chaetothyriales</taxon>
        <taxon>Trichomeriaceae</taxon>
        <taxon>Knufia</taxon>
    </lineage>
</organism>
<name>A0AAN8EBZ7_9EURO</name>
<dbReference type="Proteomes" id="UP001316803">
    <property type="component" value="Unassembled WGS sequence"/>
</dbReference>
<feature type="region of interest" description="Disordered" evidence="1">
    <location>
        <begin position="31"/>
        <end position="66"/>
    </location>
</feature>
<evidence type="ECO:0000313" key="2">
    <source>
        <dbReference type="EMBL" id="KAK5951914.1"/>
    </source>
</evidence>
<gene>
    <name evidence="2" type="ORF">OHC33_007207</name>
</gene>
<dbReference type="EMBL" id="JAKLMC020000018">
    <property type="protein sequence ID" value="KAK5951914.1"/>
    <property type="molecule type" value="Genomic_DNA"/>
</dbReference>
<protein>
    <submittedName>
        <fullName evidence="2">Uncharacterized protein</fullName>
    </submittedName>
</protein>
<evidence type="ECO:0000256" key="1">
    <source>
        <dbReference type="SAM" id="MobiDB-lite"/>
    </source>
</evidence>
<reference evidence="2 3" key="1">
    <citation type="submission" date="2022-12" db="EMBL/GenBank/DDBJ databases">
        <title>Genomic features and morphological characterization of a novel Knufia sp. strain isolated from spacecraft assembly facility.</title>
        <authorList>
            <person name="Teixeira M."/>
            <person name="Chander A.M."/>
            <person name="Stajich J.E."/>
            <person name="Venkateswaran K."/>
        </authorList>
    </citation>
    <scope>NUCLEOTIDE SEQUENCE [LARGE SCALE GENOMIC DNA]</scope>
    <source>
        <strain evidence="2 3">FJI-L2-BK-P2</strain>
    </source>
</reference>
<accession>A0AAN8EBZ7</accession>